<evidence type="ECO:0008006" key="3">
    <source>
        <dbReference type="Google" id="ProtNLM"/>
    </source>
</evidence>
<evidence type="ECO:0000313" key="1">
    <source>
        <dbReference type="EMBL" id="OQD99030.1"/>
    </source>
</evidence>
<dbReference type="Proteomes" id="UP000191518">
    <property type="component" value="Unassembled WGS sequence"/>
</dbReference>
<sequence length="236" mass="27713">MESPQEHQSEPQTAIPTRSRLFTLPAEMRLQIFGYCVPHNCAIKVTNAMYRPYEVEPLVSTRNPSRRFSNTRPRWTNILQVSKEMSDQCLDILYGDNLFEVYLNRGGEATLRKTFGKENLQRIRYIIAIAPGPCFTGELNPPDIPFWTMMIPNLNRFEWVTQPEQKAEENRSDIMVKRGLEGWMEWQDAYLDCFGEFLVPKVQFRMRLDNGESEYRQLGNRVFRRGPFFNTDGQQI</sequence>
<evidence type="ECO:0000313" key="2">
    <source>
        <dbReference type="Proteomes" id="UP000191518"/>
    </source>
</evidence>
<accession>A0A1V6RBX0</accession>
<dbReference type="InterPro" id="IPR038883">
    <property type="entry name" value="AN11006-like"/>
</dbReference>
<protein>
    <recommendedName>
        <fullName evidence="3">F-box domain-containing protein</fullName>
    </recommendedName>
</protein>
<dbReference type="OrthoDB" id="62952at2759"/>
<reference evidence="2" key="1">
    <citation type="journal article" date="2017" name="Nat. Microbiol.">
        <title>Global analysis of biosynthetic gene clusters reveals vast potential of secondary metabolite production in Penicillium species.</title>
        <authorList>
            <person name="Nielsen J.C."/>
            <person name="Grijseels S."/>
            <person name="Prigent S."/>
            <person name="Ji B."/>
            <person name="Dainat J."/>
            <person name="Nielsen K.F."/>
            <person name="Frisvad J.C."/>
            <person name="Workman M."/>
            <person name="Nielsen J."/>
        </authorList>
    </citation>
    <scope>NUCLEOTIDE SEQUENCE [LARGE SCALE GENOMIC DNA]</scope>
    <source>
        <strain evidence="2">IBT 29486</strain>
    </source>
</reference>
<comment type="caution">
    <text evidence="1">The sequence shown here is derived from an EMBL/GenBank/DDBJ whole genome shotgun (WGS) entry which is preliminary data.</text>
</comment>
<dbReference type="PANTHER" id="PTHR42085:SF2">
    <property type="entry name" value="F-BOX DOMAIN-CONTAINING PROTEIN"/>
    <property type="match status" value="1"/>
</dbReference>
<gene>
    <name evidence="1" type="ORF">PENVUL_c066G07534</name>
</gene>
<organism evidence="1 2">
    <name type="scientific">Penicillium vulpinum</name>
    <dbReference type="NCBI Taxonomy" id="29845"/>
    <lineage>
        <taxon>Eukaryota</taxon>
        <taxon>Fungi</taxon>
        <taxon>Dikarya</taxon>
        <taxon>Ascomycota</taxon>
        <taxon>Pezizomycotina</taxon>
        <taxon>Eurotiomycetes</taxon>
        <taxon>Eurotiomycetidae</taxon>
        <taxon>Eurotiales</taxon>
        <taxon>Aspergillaceae</taxon>
        <taxon>Penicillium</taxon>
    </lineage>
</organism>
<name>A0A1V6RBX0_9EURO</name>
<dbReference type="PANTHER" id="PTHR42085">
    <property type="entry name" value="F-BOX DOMAIN-CONTAINING PROTEIN"/>
    <property type="match status" value="1"/>
</dbReference>
<dbReference type="EMBL" id="MDYP01000066">
    <property type="protein sequence ID" value="OQD99030.1"/>
    <property type="molecule type" value="Genomic_DNA"/>
</dbReference>
<keyword evidence="2" id="KW-1185">Reference proteome</keyword>
<proteinExistence type="predicted"/>
<dbReference type="AlphaFoldDB" id="A0A1V6RBX0"/>